<feature type="region of interest" description="Disordered" evidence="1">
    <location>
        <begin position="1"/>
        <end position="24"/>
    </location>
</feature>
<evidence type="ECO:0000313" key="2">
    <source>
        <dbReference type="EMBL" id="CAB4141686.1"/>
    </source>
</evidence>
<gene>
    <name evidence="2" type="ORF">UFOVP424_10</name>
</gene>
<dbReference type="EMBL" id="LR796395">
    <property type="protein sequence ID" value="CAB4141686.1"/>
    <property type="molecule type" value="Genomic_DNA"/>
</dbReference>
<accession>A0A6J5M9I8</accession>
<proteinExistence type="predicted"/>
<protein>
    <submittedName>
        <fullName evidence="2">Uncharacterized protein</fullName>
    </submittedName>
</protein>
<feature type="compositionally biased region" description="Basic residues" evidence="1">
    <location>
        <begin position="1"/>
        <end position="18"/>
    </location>
</feature>
<feature type="region of interest" description="Disordered" evidence="1">
    <location>
        <begin position="46"/>
        <end position="67"/>
    </location>
</feature>
<organism evidence="2">
    <name type="scientific">uncultured Caudovirales phage</name>
    <dbReference type="NCBI Taxonomy" id="2100421"/>
    <lineage>
        <taxon>Viruses</taxon>
        <taxon>Duplodnaviria</taxon>
        <taxon>Heunggongvirae</taxon>
        <taxon>Uroviricota</taxon>
        <taxon>Caudoviricetes</taxon>
        <taxon>Peduoviridae</taxon>
        <taxon>Maltschvirus</taxon>
        <taxon>Maltschvirus maltsch</taxon>
    </lineage>
</organism>
<sequence length="67" mass="8065">MAKSKLRGGKKEHNKRVAKRNEQLKKGHWELEMLKRKIYDEAKTRYEEEQNKQTEIKIKNDDGHNNS</sequence>
<evidence type="ECO:0000256" key="1">
    <source>
        <dbReference type="SAM" id="MobiDB-lite"/>
    </source>
</evidence>
<reference evidence="2" key="1">
    <citation type="submission" date="2020-04" db="EMBL/GenBank/DDBJ databases">
        <authorList>
            <person name="Chiriac C."/>
            <person name="Salcher M."/>
            <person name="Ghai R."/>
            <person name="Kavagutti S V."/>
        </authorList>
    </citation>
    <scope>NUCLEOTIDE SEQUENCE</scope>
</reference>
<name>A0A6J5M9I8_9CAUD</name>